<reference evidence="3" key="1">
    <citation type="journal article" date="2021" name="New Phytol.">
        <title>Evolutionary innovations through gain and loss of genes in the ectomycorrhizal Boletales.</title>
        <authorList>
            <person name="Wu G."/>
            <person name="Miyauchi S."/>
            <person name="Morin E."/>
            <person name="Kuo A."/>
            <person name="Drula E."/>
            <person name="Varga T."/>
            <person name="Kohler A."/>
            <person name="Feng B."/>
            <person name="Cao Y."/>
            <person name="Lipzen A."/>
            <person name="Daum C."/>
            <person name="Hundley H."/>
            <person name="Pangilinan J."/>
            <person name="Johnson J."/>
            <person name="Barry K."/>
            <person name="LaButti K."/>
            <person name="Ng V."/>
            <person name="Ahrendt S."/>
            <person name="Min B."/>
            <person name="Choi I.G."/>
            <person name="Park H."/>
            <person name="Plett J.M."/>
            <person name="Magnuson J."/>
            <person name="Spatafora J.W."/>
            <person name="Nagy L.G."/>
            <person name="Henrissat B."/>
            <person name="Grigoriev I.V."/>
            <person name="Yang Z.L."/>
            <person name="Xu J."/>
            <person name="Martin F.M."/>
        </authorList>
    </citation>
    <scope>NUCLEOTIDE SEQUENCE</scope>
    <source>
        <strain evidence="3">KKN 215</strain>
    </source>
</reference>
<accession>A0A8K0XKT3</accession>
<dbReference type="InterPro" id="IPR051681">
    <property type="entry name" value="Ser/Thr_Kinases-Pseudokinases"/>
</dbReference>
<dbReference type="AlphaFoldDB" id="A0A8K0XKT3"/>
<gene>
    <name evidence="3" type="ORF">BXZ70DRAFT_900472</name>
</gene>
<dbReference type="InterPro" id="IPR011009">
    <property type="entry name" value="Kinase-like_dom_sf"/>
</dbReference>
<keyword evidence="3" id="KW-0808">Transferase</keyword>
<keyword evidence="4" id="KW-1185">Reference proteome</keyword>
<protein>
    <submittedName>
        <fullName evidence="3">Kinase-like domain-containing protein</fullName>
    </submittedName>
</protein>
<feature type="domain" description="Protein kinase" evidence="2">
    <location>
        <begin position="22"/>
        <end position="298"/>
    </location>
</feature>
<proteinExistence type="predicted"/>
<organism evidence="3 4">
    <name type="scientific">Cristinia sonorae</name>
    <dbReference type="NCBI Taxonomy" id="1940300"/>
    <lineage>
        <taxon>Eukaryota</taxon>
        <taxon>Fungi</taxon>
        <taxon>Dikarya</taxon>
        <taxon>Basidiomycota</taxon>
        <taxon>Agaricomycotina</taxon>
        <taxon>Agaricomycetes</taxon>
        <taxon>Agaricomycetidae</taxon>
        <taxon>Agaricales</taxon>
        <taxon>Pleurotineae</taxon>
        <taxon>Stephanosporaceae</taxon>
        <taxon>Cristinia</taxon>
    </lineage>
</organism>
<comment type="caution">
    <text evidence="3">The sequence shown here is derived from an EMBL/GenBank/DDBJ whole genome shotgun (WGS) entry which is preliminary data.</text>
</comment>
<name>A0A8K0XKT3_9AGAR</name>
<dbReference type="Gene3D" id="1.10.510.10">
    <property type="entry name" value="Transferase(Phosphotransferase) domain 1"/>
    <property type="match status" value="1"/>
</dbReference>
<dbReference type="PROSITE" id="PS50011">
    <property type="entry name" value="PROTEIN_KINASE_DOM"/>
    <property type="match status" value="1"/>
</dbReference>
<evidence type="ECO:0000259" key="2">
    <source>
        <dbReference type="PROSITE" id="PS50011"/>
    </source>
</evidence>
<dbReference type="EMBL" id="JAEVFJ010000046">
    <property type="protein sequence ID" value="KAH8084347.1"/>
    <property type="molecule type" value="Genomic_DNA"/>
</dbReference>
<dbReference type="InterPro" id="IPR001245">
    <property type="entry name" value="Ser-Thr/Tyr_kinase_cat_dom"/>
</dbReference>
<evidence type="ECO:0000313" key="3">
    <source>
        <dbReference type="EMBL" id="KAH8084347.1"/>
    </source>
</evidence>
<keyword evidence="3" id="KW-0418">Kinase</keyword>
<dbReference type="SUPFAM" id="SSF56112">
    <property type="entry name" value="Protein kinase-like (PK-like)"/>
    <property type="match status" value="1"/>
</dbReference>
<evidence type="ECO:0000256" key="1">
    <source>
        <dbReference type="SAM" id="MobiDB-lite"/>
    </source>
</evidence>
<dbReference type="Pfam" id="PF07714">
    <property type="entry name" value="PK_Tyr_Ser-Thr"/>
    <property type="match status" value="1"/>
</dbReference>
<feature type="region of interest" description="Disordered" evidence="1">
    <location>
        <begin position="337"/>
        <end position="357"/>
    </location>
</feature>
<sequence>MLKLALLTKKLPSSLFIINVTRLETDCRNVGAFSDIYIGEYKGQKVALKSMRMFQTMSDGERARVLEKFHYESLIWRNLRHQHILQFYGIADSLFTRSPCMVLPWMPFGHITKALEDMRVSSAPREYIKKQLQTWAKIVSGLQYLHDEHVVHGDLRGPNILIDNDLSVRLADFGLAVFAAGASQNYASSRGGNVRWMAPELILPEAFSLESMRPTYASDVYSFGCVIVELFSGKAPYPQFTRDPQVITHVTQGLHPSRPLPAQGIEIPDYLWKLATKCFSYRPSQRPTARMLASMVQVPDAVSDRPTEPQRGLCSLLAHLLFENSTEHGRIFRSKPACRTETQETTGSQPGRKPCKGSRASKLWIILFKWR</sequence>
<dbReference type="OrthoDB" id="10261027at2759"/>
<dbReference type="GO" id="GO:0004674">
    <property type="term" value="F:protein serine/threonine kinase activity"/>
    <property type="evidence" value="ECO:0007669"/>
    <property type="project" value="TreeGrafter"/>
</dbReference>
<dbReference type="PANTHER" id="PTHR44329">
    <property type="entry name" value="SERINE/THREONINE-PROTEIN KINASE TNNI3K-RELATED"/>
    <property type="match status" value="1"/>
</dbReference>
<dbReference type="InterPro" id="IPR000719">
    <property type="entry name" value="Prot_kinase_dom"/>
</dbReference>
<dbReference type="GO" id="GO:0005524">
    <property type="term" value="F:ATP binding"/>
    <property type="evidence" value="ECO:0007669"/>
    <property type="project" value="InterPro"/>
</dbReference>
<dbReference type="Proteomes" id="UP000813824">
    <property type="component" value="Unassembled WGS sequence"/>
</dbReference>
<evidence type="ECO:0000313" key="4">
    <source>
        <dbReference type="Proteomes" id="UP000813824"/>
    </source>
</evidence>